<reference evidence="8" key="2">
    <citation type="submission" date="2017-03" db="EMBL/GenBank/DDBJ databases">
        <title>Bacillus sp. V-88(T) DSM27956, whole genome shotgun sequencing project.</title>
        <authorList>
            <person name="Dastager S.G."/>
            <person name="Neurgaonkar P.S."/>
            <person name="Dharne M.S."/>
        </authorList>
    </citation>
    <scope>NUCLEOTIDE SEQUENCE [LARGE SCALE GENOMIC DNA]</scope>
    <source>
        <strain evidence="8">DSM 25145</strain>
    </source>
</reference>
<evidence type="ECO:0000259" key="4">
    <source>
        <dbReference type="SMART" id="SM00797"/>
    </source>
</evidence>
<dbReference type="NCBIfam" id="TIGR00724">
    <property type="entry name" value="urea_amlyse_rel"/>
    <property type="match status" value="1"/>
</dbReference>
<reference evidence="6 7" key="1">
    <citation type="submission" date="2017-01" db="EMBL/GenBank/DDBJ databases">
        <authorList>
            <person name="Mah S.A."/>
            <person name="Swanson W.J."/>
            <person name="Moy G.W."/>
            <person name="Vacquier V.D."/>
        </authorList>
    </citation>
    <scope>NUCLEOTIDE SEQUENCE [LARGE SCALE GENOMIC DNA]</scope>
    <source>
        <strain evidence="6 7">NIO-1016</strain>
    </source>
</reference>
<keyword evidence="3" id="KW-0067">ATP-binding</keyword>
<gene>
    <name evidence="5" type="ORF">B1B05_10650</name>
    <name evidence="6" type="ORF">SAMN05443094_104298</name>
</gene>
<dbReference type="EMBL" id="MWSK01000004">
    <property type="protein sequence ID" value="OXS78050.1"/>
    <property type="molecule type" value="Genomic_DNA"/>
</dbReference>
<dbReference type="InterPro" id="IPR029000">
    <property type="entry name" value="Cyclophilin-like_dom_sf"/>
</dbReference>
<protein>
    <submittedName>
        <fullName evidence="6">Antagonist of KipI</fullName>
    </submittedName>
    <submittedName>
        <fullName evidence="5">KipI antagonist</fullName>
    </submittedName>
</protein>
<evidence type="ECO:0000256" key="2">
    <source>
        <dbReference type="ARBA" id="ARBA00022801"/>
    </source>
</evidence>
<dbReference type="STRING" id="1017273.SAMN05443094_104298"/>
<dbReference type="AlphaFoldDB" id="A0A1N6WWG4"/>
<dbReference type="RefSeq" id="WP_045852154.1">
    <property type="nucleotide sequence ID" value="NZ_FTLX01000004.1"/>
</dbReference>
<dbReference type="GO" id="GO:0016787">
    <property type="term" value="F:hydrolase activity"/>
    <property type="evidence" value="ECO:0007669"/>
    <property type="project" value="UniProtKB-KW"/>
</dbReference>
<dbReference type="OrthoDB" id="9782422at2"/>
<dbReference type="PANTHER" id="PTHR43309">
    <property type="entry name" value="5-OXOPROLINASE SUBUNIT C"/>
    <property type="match status" value="1"/>
</dbReference>
<dbReference type="InterPro" id="IPR052708">
    <property type="entry name" value="PxpC"/>
</dbReference>
<feature type="domain" description="Carboxyltransferase" evidence="4">
    <location>
        <begin position="24"/>
        <end position="317"/>
    </location>
</feature>
<evidence type="ECO:0000256" key="3">
    <source>
        <dbReference type="ARBA" id="ARBA00022840"/>
    </source>
</evidence>
<proteinExistence type="predicted"/>
<evidence type="ECO:0000313" key="5">
    <source>
        <dbReference type="EMBL" id="OXS78050.1"/>
    </source>
</evidence>
<dbReference type="EMBL" id="FTLX01000004">
    <property type="protein sequence ID" value="SIQ94393.1"/>
    <property type="molecule type" value="Genomic_DNA"/>
</dbReference>
<keyword evidence="1" id="KW-0547">Nucleotide-binding</keyword>
<keyword evidence="2" id="KW-0378">Hydrolase</keyword>
<dbReference type="SMART" id="SM00797">
    <property type="entry name" value="AHS2"/>
    <property type="match status" value="1"/>
</dbReference>
<accession>A0A1N6WWG4</accession>
<dbReference type="Proteomes" id="UP000215545">
    <property type="component" value="Unassembled WGS sequence"/>
</dbReference>
<dbReference type="Proteomes" id="UP000186385">
    <property type="component" value="Unassembled WGS sequence"/>
</dbReference>
<keyword evidence="8" id="KW-1185">Reference proteome</keyword>
<dbReference type="SUPFAM" id="SSF50891">
    <property type="entry name" value="Cyclophilin-like"/>
    <property type="match status" value="1"/>
</dbReference>
<name>A0A1N6WWG4_9BACI</name>
<evidence type="ECO:0000313" key="7">
    <source>
        <dbReference type="Proteomes" id="UP000186385"/>
    </source>
</evidence>
<evidence type="ECO:0000313" key="8">
    <source>
        <dbReference type="Proteomes" id="UP000215545"/>
    </source>
</evidence>
<dbReference type="Pfam" id="PF02626">
    <property type="entry name" value="CT_A_B"/>
    <property type="match status" value="1"/>
</dbReference>
<evidence type="ECO:0000256" key="1">
    <source>
        <dbReference type="ARBA" id="ARBA00022741"/>
    </source>
</evidence>
<organism evidence="6 7">
    <name type="scientific">Domibacillus enclensis</name>
    <dbReference type="NCBI Taxonomy" id="1017273"/>
    <lineage>
        <taxon>Bacteria</taxon>
        <taxon>Bacillati</taxon>
        <taxon>Bacillota</taxon>
        <taxon>Bacilli</taxon>
        <taxon>Bacillales</taxon>
        <taxon>Bacillaceae</taxon>
        <taxon>Domibacillus</taxon>
    </lineage>
</organism>
<reference evidence="5" key="3">
    <citation type="submission" date="2017-03" db="EMBL/GenBank/DDBJ databases">
        <authorList>
            <person name="Dastager S.G."/>
            <person name="Neurgaonkar P.S."/>
            <person name="Dharne M.S."/>
        </authorList>
    </citation>
    <scope>NUCLEOTIDE SEQUENCE</scope>
    <source>
        <strain evidence="5">DSM 25145</strain>
    </source>
</reference>
<dbReference type="Gene3D" id="2.40.100.10">
    <property type="entry name" value="Cyclophilin-like"/>
    <property type="match status" value="1"/>
</dbReference>
<dbReference type="PANTHER" id="PTHR43309:SF5">
    <property type="entry name" value="5-OXOPROLINASE SUBUNIT C"/>
    <property type="match status" value="1"/>
</dbReference>
<sequence length="335" mass="37006">MSVKVIRSGLLASIQDLGRHGFQKHGVIVSGAMDPLSLRLANILAGNKEGEAAIEVTMMGTSLAFERDAIIAITGGDLNPVIEGKQVPLWRPLFIEKGSILHFTACRSGCRAYVAVFGGYEVPEVMDSKSTYLRGKVGGHKGRALQVGDVLEFSQADHSHHPLFLYLKKKKGGSCSAVNWHVRPQHAWHQKRIRVMPGPEFDRFSPDSRAAFFQKSFRVSPQSDRMGYRLSGPLLELNEPADLLSEAVAGGTIQVPQDGNPILLMADHQTTGGYPRIAQAASVDLPAVAQLKPGEQIRFKQITWKRAEQLYMNQETFIQMIKKAVSFKINHQGRR</sequence>
<dbReference type="InterPro" id="IPR003778">
    <property type="entry name" value="CT_A_B"/>
</dbReference>
<evidence type="ECO:0000313" key="6">
    <source>
        <dbReference type="EMBL" id="SIQ94393.1"/>
    </source>
</evidence>
<dbReference type="GO" id="GO:0005524">
    <property type="term" value="F:ATP binding"/>
    <property type="evidence" value="ECO:0007669"/>
    <property type="project" value="UniProtKB-KW"/>
</dbReference>